<comment type="caution">
    <text evidence="1">Lacks conserved residue(s) required for the propagation of feature annotation.</text>
</comment>
<comment type="caution">
    <text evidence="3">The sequence shown here is derived from an EMBL/GenBank/DDBJ whole genome shotgun (WGS) entry which is preliminary data.</text>
</comment>
<feature type="disulfide bond" evidence="1">
    <location>
        <begin position="224"/>
        <end position="233"/>
    </location>
</feature>
<organism evidence="3 4">
    <name type="scientific">Acrasis kona</name>
    <dbReference type="NCBI Taxonomy" id="1008807"/>
    <lineage>
        <taxon>Eukaryota</taxon>
        <taxon>Discoba</taxon>
        <taxon>Heterolobosea</taxon>
        <taxon>Tetramitia</taxon>
        <taxon>Eutetramitia</taxon>
        <taxon>Acrasidae</taxon>
        <taxon>Acrasis</taxon>
    </lineage>
</organism>
<evidence type="ECO:0000259" key="2">
    <source>
        <dbReference type="PROSITE" id="PS50026"/>
    </source>
</evidence>
<sequence length="964" mass="104220">MMNSTSPNMCPQYLFGSNYGVSACIYPGVCTTPSIPNYSFEAPSSSACIKSPTNFTWDYTDIVAVCPNNIDNYTAGMKNAPDGNQVVVLQASQTNKVPSISKVLNLYNGGYYILSFYVAGRNASAGLYPLQIYAKANNQTIMSPNVYTNGNYVGYSSNQFYLTGSVSTASITIAGYNSDYILDNATMIDNVTISMTGFMCNGLDRNYYACSFNGQCVAPNTCVCNNGYYGANCEAYDCYGIMMNSTSVCAGAGTCVSPNKCVCNAALGDISFEANAISTNTYYYPNSACGGNMNSVYGKWTFSCRAVISNGNANAFHVPYPPMGNQVLIIQSGTSAGTEGIASQNVTLYAGVNYQVSFYAASRDSGMGPTNLVVLINGNTVFSVTPTSTTTFNIYRSSPFSVSTTGSYVFTITSNNVQSMSDASSFVDGITLTGLNLNQDCSVTQPACVNIPDSCGCNAITDSSFERQQIPTNSFYYVNTTCPGPFSNPSYGGWNYNCLSAISNGRSAFATPPPFDNQTMVIQNQIDPSSSSRNAGYVYQRVNLWTGRIYRISFYAAYRTNYGPVNLTININGVMFTSVLPNSGDVMNYYSSNLFTMNNTGAYTLSITGFPSVNVTDSGSFIDAITLDTMNINSDCSLTPSSCMNVSSSCGCMANIAYPSFETPVINANTYFYPNAPDCSGYYTKSFAGNWTLYCNAVYSNGVNAWNVPSMPHGNQILVMQINSPTTAGYAMQNIQLISGRRYVVNFYASYRALTGPSNIIVLVNNTQVFSVLPASSSVFNYYTSQPFTVNVTGTHVIAITCAFVNGSYSDVASFIDSFSISASNLNSDCSLIQQSCVGIPNSCYCNADIANPSFEVAPLLAPNTYNYPNYYCLNNSTSYVGNWTFYCYAAVINGNTIWSNPLPPIGNQMVALQYNSNNFGYMLQSIMLYGRRTYQVSFYAAGRLNFPFTKITVYLNSTLCDSI</sequence>
<feature type="domain" description="EGF-like" evidence="2">
    <location>
        <begin position="201"/>
        <end position="234"/>
    </location>
</feature>
<dbReference type="PROSITE" id="PS01186">
    <property type="entry name" value="EGF_2"/>
    <property type="match status" value="1"/>
</dbReference>
<keyword evidence="4" id="KW-1185">Reference proteome</keyword>
<dbReference type="Proteomes" id="UP001431209">
    <property type="component" value="Unassembled WGS sequence"/>
</dbReference>
<dbReference type="Gene3D" id="2.10.25.10">
    <property type="entry name" value="Laminin"/>
    <property type="match status" value="1"/>
</dbReference>
<dbReference type="PROSITE" id="PS50026">
    <property type="entry name" value="EGF_3"/>
    <property type="match status" value="1"/>
</dbReference>
<reference evidence="3 4" key="1">
    <citation type="submission" date="2024-03" db="EMBL/GenBank/DDBJ databases">
        <title>The Acrasis kona genome and developmental transcriptomes reveal deep origins of eukaryotic multicellular pathways.</title>
        <authorList>
            <person name="Sheikh S."/>
            <person name="Fu C.-J."/>
            <person name="Brown M.W."/>
            <person name="Baldauf S.L."/>
        </authorList>
    </citation>
    <scope>NUCLEOTIDE SEQUENCE [LARGE SCALE GENOMIC DNA]</scope>
    <source>
        <strain evidence="3 4">ATCC MYA-3509</strain>
    </source>
</reference>
<evidence type="ECO:0000256" key="1">
    <source>
        <dbReference type="PROSITE-ProRule" id="PRU00076"/>
    </source>
</evidence>
<proteinExistence type="predicted"/>
<keyword evidence="1" id="KW-1015">Disulfide bond</keyword>
<name>A0AAW2ZMG9_9EUKA</name>
<dbReference type="AlphaFoldDB" id="A0AAW2ZMG9"/>
<dbReference type="PROSITE" id="PS00022">
    <property type="entry name" value="EGF_1"/>
    <property type="match status" value="1"/>
</dbReference>
<dbReference type="InterPro" id="IPR000742">
    <property type="entry name" value="EGF"/>
</dbReference>
<evidence type="ECO:0000313" key="3">
    <source>
        <dbReference type="EMBL" id="KAL0489899.1"/>
    </source>
</evidence>
<protein>
    <recommendedName>
        <fullName evidence="2">EGF-like domain-containing protein</fullName>
    </recommendedName>
</protein>
<gene>
    <name evidence="3" type="ORF">AKO1_006009</name>
</gene>
<accession>A0AAW2ZMG9</accession>
<evidence type="ECO:0000313" key="4">
    <source>
        <dbReference type="Proteomes" id="UP001431209"/>
    </source>
</evidence>
<dbReference type="EMBL" id="JAOPGA020001615">
    <property type="protein sequence ID" value="KAL0489899.1"/>
    <property type="molecule type" value="Genomic_DNA"/>
</dbReference>
<keyword evidence="1" id="KW-0245">EGF-like domain</keyword>